<name>A0A699ULL8_TANCI</name>
<accession>A0A699ULL8</accession>
<comment type="caution">
    <text evidence="1">The sequence shown here is derived from an EMBL/GenBank/DDBJ whole genome shotgun (WGS) entry which is preliminary data.</text>
</comment>
<evidence type="ECO:0000313" key="1">
    <source>
        <dbReference type="EMBL" id="GFD22168.1"/>
    </source>
</evidence>
<reference evidence="1" key="1">
    <citation type="journal article" date="2019" name="Sci. Rep.">
        <title>Draft genome of Tanacetum cinerariifolium, the natural source of mosquito coil.</title>
        <authorList>
            <person name="Yamashiro T."/>
            <person name="Shiraishi A."/>
            <person name="Satake H."/>
            <person name="Nakayama K."/>
        </authorList>
    </citation>
    <scope>NUCLEOTIDE SEQUENCE</scope>
</reference>
<sequence>PDGVELDVWDGIFMHEPLRIPLSDLGKGLVKVENDHELNRMYDLSKLYGRSATGLGGSATGVGRSTSGVGNSRSGAVRGFVIPSLASAQPHKRAFKRLGGDSFANATSSEPCIRGYKKVSRRF</sequence>
<feature type="non-terminal residue" evidence="1">
    <location>
        <position position="1"/>
    </location>
</feature>
<proteinExistence type="predicted"/>
<protein>
    <submittedName>
        <fullName evidence="1">Uncharacterized protein</fullName>
    </submittedName>
</protein>
<gene>
    <name evidence="1" type="ORF">Tci_894137</name>
</gene>
<dbReference type="EMBL" id="BKCJ011335048">
    <property type="protein sequence ID" value="GFD22168.1"/>
    <property type="molecule type" value="Genomic_DNA"/>
</dbReference>
<organism evidence="1">
    <name type="scientific">Tanacetum cinerariifolium</name>
    <name type="common">Dalmatian daisy</name>
    <name type="synonym">Chrysanthemum cinerariifolium</name>
    <dbReference type="NCBI Taxonomy" id="118510"/>
    <lineage>
        <taxon>Eukaryota</taxon>
        <taxon>Viridiplantae</taxon>
        <taxon>Streptophyta</taxon>
        <taxon>Embryophyta</taxon>
        <taxon>Tracheophyta</taxon>
        <taxon>Spermatophyta</taxon>
        <taxon>Magnoliopsida</taxon>
        <taxon>eudicotyledons</taxon>
        <taxon>Gunneridae</taxon>
        <taxon>Pentapetalae</taxon>
        <taxon>asterids</taxon>
        <taxon>campanulids</taxon>
        <taxon>Asterales</taxon>
        <taxon>Asteraceae</taxon>
        <taxon>Asteroideae</taxon>
        <taxon>Anthemideae</taxon>
        <taxon>Anthemidinae</taxon>
        <taxon>Tanacetum</taxon>
    </lineage>
</organism>
<dbReference type="AlphaFoldDB" id="A0A699ULL8"/>
<feature type="non-terminal residue" evidence="1">
    <location>
        <position position="123"/>
    </location>
</feature>